<name>A0A0F9FA36_9ZZZZ</name>
<organism evidence="1">
    <name type="scientific">marine sediment metagenome</name>
    <dbReference type="NCBI Taxonomy" id="412755"/>
    <lineage>
        <taxon>unclassified sequences</taxon>
        <taxon>metagenomes</taxon>
        <taxon>ecological metagenomes</taxon>
    </lineage>
</organism>
<comment type="caution">
    <text evidence="1">The sequence shown here is derived from an EMBL/GenBank/DDBJ whole genome shotgun (WGS) entry which is preliminary data.</text>
</comment>
<proteinExistence type="predicted"/>
<evidence type="ECO:0000313" key="1">
    <source>
        <dbReference type="EMBL" id="KKL83123.1"/>
    </source>
</evidence>
<protein>
    <submittedName>
        <fullName evidence="1">Uncharacterized protein</fullName>
    </submittedName>
</protein>
<reference evidence="1" key="1">
    <citation type="journal article" date="2015" name="Nature">
        <title>Complex archaea that bridge the gap between prokaryotes and eukaryotes.</title>
        <authorList>
            <person name="Spang A."/>
            <person name="Saw J.H."/>
            <person name="Jorgensen S.L."/>
            <person name="Zaremba-Niedzwiedzka K."/>
            <person name="Martijn J."/>
            <person name="Lind A.E."/>
            <person name="van Eijk R."/>
            <person name="Schleper C."/>
            <person name="Guy L."/>
            <person name="Ettema T.J."/>
        </authorList>
    </citation>
    <scope>NUCLEOTIDE SEQUENCE</scope>
</reference>
<gene>
    <name evidence="1" type="ORF">LCGC14_1977900</name>
</gene>
<feature type="non-terminal residue" evidence="1">
    <location>
        <position position="1"/>
    </location>
</feature>
<accession>A0A0F9FA36</accession>
<dbReference type="AlphaFoldDB" id="A0A0F9FA36"/>
<dbReference type="EMBL" id="LAZR01022075">
    <property type="protein sequence ID" value="KKL83123.1"/>
    <property type="molecule type" value="Genomic_DNA"/>
</dbReference>
<sequence length="62" mass="7177">DKTGYCPKKSREKTDKIYTSLLEIYKIADQNDISTNRAAIKLAQFKMKAGIGKRKSNLYFHH</sequence>